<dbReference type="EC" id="3.4.24.59" evidence="1"/>
<gene>
    <name evidence="1" type="primary">OCT1_1</name>
    <name evidence="1" type="ORF">EV182_003599</name>
</gene>
<proteinExistence type="predicted"/>
<dbReference type="Proteomes" id="UP001145114">
    <property type="component" value="Unassembled WGS sequence"/>
</dbReference>
<dbReference type="EMBL" id="JAMZIH010006100">
    <property type="protein sequence ID" value="KAJ1674284.1"/>
    <property type="molecule type" value="Genomic_DNA"/>
</dbReference>
<keyword evidence="1" id="KW-0378">Hydrolase</keyword>
<comment type="caution">
    <text evidence="1">The sequence shown here is derived from an EMBL/GenBank/DDBJ whole genome shotgun (WGS) entry which is preliminary data.</text>
</comment>
<organism evidence="1 2">
    <name type="scientific">Spiromyces aspiralis</name>
    <dbReference type="NCBI Taxonomy" id="68401"/>
    <lineage>
        <taxon>Eukaryota</taxon>
        <taxon>Fungi</taxon>
        <taxon>Fungi incertae sedis</taxon>
        <taxon>Zoopagomycota</taxon>
        <taxon>Kickxellomycotina</taxon>
        <taxon>Kickxellomycetes</taxon>
        <taxon>Kickxellales</taxon>
        <taxon>Kickxellaceae</taxon>
        <taxon>Spiromyces</taxon>
    </lineage>
</organism>
<evidence type="ECO:0000313" key="2">
    <source>
        <dbReference type="Proteomes" id="UP001145114"/>
    </source>
</evidence>
<accession>A0ACC1HJ11</accession>
<sequence length="413" mass="45641">MARLTAGARDVLPDLSPYFSLGRVMSGLSRLLTHLYGIELRPVAPRPGELWHPEIRKLEVVDADGGSRLLGIIYCDVFARPGKTNVGAAHFTVRCSRRVDDDLAFPELDPETAGSNETIFADRSSGKVFQLPLVVLTCDFSPPTPRSPCLLSPGEVKTLFHEMGHAMHSMLGQTGYHNVAGTRCPVDFVELPSILMEHFALTPPVLQLFASHHQTNQPLQPGLVTQHKRLQSQVGTMDVHSQLFMSALDQKYHSEDLGLGDDSTCRLEREFDWSTKVLADMQNSPDFGGGDRLTFPHVEGTRWQTRFGHLIGYGASYYSYLFDRVLAGKIWQSMFSPEIRHKAGGPLSREGGERFKTEVLRWGGGRDPWVSLAALLDHSDAGLSPRQVELLGRGGQAAVEIVGSWGLYGRDLP</sequence>
<keyword evidence="2" id="KW-1185">Reference proteome</keyword>
<protein>
    <submittedName>
        <fullName evidence="1">Mitochondrial intermediate peptidase</fullName>
        <ecNumber evidence="1">3.4.24.59</ecNumber>
    </submittedName>
</protein>
<name>A0ACC1HJ11_9FUNG</name>
<evidence type="ECO:0000313" key="1">
    <source>
        <dbReference type="EMBL" id="KAJ1674284.1"/>
    </source>
</evidence>
<reference evidence="1" key="1">
    <citation type="submission" date="2022-06" db="EMBL/GenBank/DDBJ databases">
        <title>Phylogenomic reconstructions and comparative analyses of Kickxellomycotina fungi.</title>
        <authorList>
            <person name="Reynolds N.K."/>
            <person name="Stajich J.E."/>
            <person name="Barry K."/>
            <person name="Grigoriev I.V."/>
            <person name="Crous P."/>
            <person name="Smith M.E."/>
        </authorList>
    </citation>
    <scope>NUCLEOTIDE SEQUENCE</scope>
    <source>
        <strain evidence="1">RSA 2271</strain>
    </source>
</reference>